<evidence type="ECO:0000313" key="3">
    <source>
        <dbReference type="Proteomes" id="UP000001070"/>
    </source>
</evidence>
<feature type="region of interest" description="Disordered" evidence="1">
    <location>
        <begin position="129"/>
        <end position="186"/>
    </location>
</feature>
<keyword evidence="3" id="KW-1185">Reference proteome</keyword>
<reference evidence="2 3" key="1">
    <citation type="journal article" date="2007" name="Nature">
        <title>Evolution of genes and genomes on the Drosophila phylogeny.</title>
        <authorList>
            <consortium name="Drosophila 12 Genomes Consortium"/>
            <person name="Clark A.G."/>
            <person name="Eisen M.B."/>
            <person name="Smith D.R."/>
            <person name="Bergman C.M."/>
            <person name="Oliver B."/>
            <person name="Markow T.A."/>
            <person name="Kaufman T.C."/>
            <person name="Kellis M."/>
            <person name="Gelbart W."/>
            <person name="Iyer V.N."/>
            <person name="Pollard D.A."/>
            <person name="Sackton T.B."/>
            <person name="Larracuente A.M."/>
            <person name="Singh N.D."/>
            <person name="Abad J.P."/>
            <person name="Abt D.N."/>
            <person name="Adryan B."/>
            <person name="Aguade M."/>
            <person name="Akashi H."/>
            <person name="Anderson W.W."/>
            <person name="Aquadro C.F."/>
            <person name="Ardell D.H."/>
            <person name="Arguello R."/>
            <person name="Artieri C.G."/>
            <person name="Barbash D.A."/>
            <person name="Barker D."/>
            <person name="Barsanti P."/>
            <person name="Batterham P."/>
            <person name="Batzoglou S."/>
            <person name="Begun D."/>
            <person name="Bhutkar A."/>
            <person name="Blanco E."/>
            <person name="Bosak S.A."/>
            <person name="Bradley R.K."/>
            <person name="Brand A.D."/>
            <person name="Brent M.R."/>
            <person name="Brooks A.N."/>
            <person name="Brown R.H."/>
            <person name="Butlin R.K."/>
            <person name="Caggese C."/>
            <person name="Calvi B.R."/>
            <person name="Bernardo de Carvalho A."/>
            <person name="Caspi A."/>
            <person name="Castrezana S."/>
            <person name="Celniker S.E."/>
            <person name="Chang J.L."/>
            <person name="Chapple C."/>
            <person name="Chatterji S."/>
            <person name="Chinwalla A."/>
            <person name="Civetta A."/>
            <person name="Clifton S.W."/>
            <person name="Comeron J.M."/>
            <person name="Costello J.C."/>
            <person name="Coyne J.A."/>
            <person name="Daub J."/>
            <person name="David R.G."/>
            <person name="Delcher A.L."/>
            <person name="Delehaunty K."/>
            <person name="Do C.B."/>
            <person name="Ebling H."/>
            <person name="Edwards K."/>
            <person name="Eickbush T."/>
            <person name="Evans J.D."/>
            <person name="Filipski A."/>
            <person name="Findeiss S."/>
            <person name="Freyhult E."/>
            <person name="Fulton L."/>
            <person name="Fulton R."/>
            <person name="Garcia A.C."/>
            <person name="Gardiner A."/>
            <person name="Garfield D.A."/>
            <person name="Garvin B.E."/>
            <person name="Gibson G."/>
            <person name="Gilbert D."/>
            <person name="Gnerre S."/>
            <person name="Godfrey J."/>
            <person name="Good R."/>
            <person name="Gotea V."/>
            <person name="Gravely B."/>
            <person name="Greenberg A.J."/>
            <person name="Griffiths-Jones S."/>
            <person name="Gross S."/>
            <person name="Guigo R."/>
            <person name="Gustafson E.A."/>
            <person name="Haerty W."/>
            <person name="Hahn M.W."/>
            <person name="Halligan D.L."/>
            <person name="Halpern A.L."/>
            <person name="Halter G.M."/>
            <person name="Han M.V."/>
            <person name="Heger A."/>
            <person name="Hillier L."/>
            <person name="Hinrichs A.S."/>
            <person name="Holmes I."/>
            <person name="Hoskins R.A."/>
            <person name="Hubisz M.J."/>
            <person name="Hultmark D."/>
            <person name="Huntley M.A."/>
            <person name="Jaffe D.B."/>
            <person name="Jagadeeshan S."/>
            <person name="Jeck W.R."/>
            <person name="Johnson J."/>
            <person name="Jones C.D."/>
            <person name="Jordan W.C."/>
            <person name="Karpen G.H."/>
            <person name="Kataoka E."/>
            <person name="Keightley P.D."/>
            <person name="Kheradpour P."/>
            <person name="Kirkness E.F."/>
            <person name="Koerich L.B."/>
            <person name="Kristiansen K."/>
            <person name="Kudrna D."/>
            <person name="Kulathinal R.J."/>
            <person name="Kumar S."/>
            <person name="Kwok R."/>
            <person name="Lander E."/>
            <person name="Langley C.H."/>
            <person name="Lapoint R."/>
            <person name="Lazzaro B.P."/>
            <person name="Lee S.J."/>
            <person name="Levesque L."/>
            <person name="Li R."/>
            <person name="Lin C.F."/>
            <person name="Lin M.F."/>
            <person name="Lindblad-Toh K."/>
            <person name="Llopart A."/>
            <person name="Long M."/>
            <person name="Low L."/>
            <person name="Lozovsky E."/>
            <person name="Lu J."/>
            <person name="Luo M."/>
            <person name="Machado C.A."/>
            <person name="Makalowski W."/>
            <person name="Marzo M."/>
            <person name="Matsuda M."/>
            <person name="Matzkin L."/>
            <person name="McAllister B."/>
            <person name="McBride C.S."/>
            <person name="McKernan B."/>
            <person name="McKernan K."/>
            <person name="Mendez-Lago M."/>
            <person name="Minx P."/>
            <person name="Mollenhauer M.U."/>
            <person name="Montooth K."/>
            <person name="Mount S.M."/>
            <person name="Mu X."/>
            <person name="Myers E."/>
            <person name="Negre B."/>
            <person name="Newfeld S."/>
            <person name="Nielsen R."/>
            <person name="Noor M.A."/>
            <person name="O'Grady P."/>
            <person name="Pachter L."/>
            <person name="Papaceit M."/>
            <person name="Parisi M.J."/>
            <person name="Parisi M."/>
            <person name="Parts L."/>
            <person name="Pedersen J.S."/>
            <person name="Pesole G."/>
            <person name="Phillippy A.M."/>
            <person name="Ponting C.P."/>
            <person name="Pop M."/>
            <person name="Porcelli D."/>
            <person name="Powell J.R."/>
            <person name="Prohaska S."/>
            <person name="Pruitt K."/>
            <person name="Puig M."/>
            <person name="Quesneville H."/>
            <person name="Ram K.R."/>
            <person name="Rand D."/>
            <person name="Rasmussen M.D."/>
            <person name="Reed L.K."/>
            <person name="Reenan R."/>
            <person name="Reily A."/>
            <person name="Remington K.A."/>
            <person name="Rieger T.T."/>
            <person name="Ritchie M.G."/>
            <person name="Robin C."/>
            <person name="Rogers Y.H."/>
            <person name="Rohde C."/>
            <person name="Rozas J."/>
            <person name="Rubenfield M.J."/>
            <person name="Ruiz A."/>
            <person name="Russo S."/>
            <person name="Salzberg S.L."/>
            <person name="Sanchez-Gracia A."/>
            <person name="Saranga D.J."/>
            <person name="Sato H."/>
            <person name="Schaeffer S.W."/>
            <person name="Schatz M.C."/>
            <person name="Schlenke T."/>
            <person name="Schwartz R."/>
            <person name="Segarra C."/>
            <person name="Singh R.S."/>
            <person name="Sirot L."/>
            <person name="Sirota M."/>
            <person name="Sisneros N.B."/>
            <person name="Smith C.D."/>
            <person name="Smith T.F."/>
            <person name="Spieth J."/>
            <person name="Stage D.E."/>
            <person name="Stark A."/>
            <person name="Stephan W."/>
            <person name="Strausberg R.L."/>
            <person name="Strempel S."/>
            <person name="Sturgill D."/>
            <person name="Sutton G."/>
            <person name="Sutton G.G."/>
            <person name="Tao W."/>
            <person name="Teichmann S."/>
            <person name="Tobari Y.N."/>
            <person name="Tomimura Y."/>
            <person name="Tsolas J.M."/>
            <person name="Valente V.L."/>
            <person name="Venter E."/>
            <person name="Venter J.C."/>
            <person name="Vicario S."/>
            <person name="Vieira F.G."/>
            <person name="Vilella A.J."/>
            <person name="Villasante A."/>
            <person name="Walenz B."/>
            <person name="Wang J."/>
            <person name="Wasserman M."/>
            <person name="Watts T."/>
            <person name="Wilson D."/>
            <person name="Wilson R.K."/>
            <person name="Wing R.A."/>
            <person name="Wolfner M.F."/>
            <person name="Wong A."/>
            <person name="Wong G.K."/>
            <person name="Wu C.I."/>
            <person name="Wu G."/>
            <person name="Yamamoto D."/>
            <person name="Yang H.P."/>
            <person name="Yang S.P."/>
            <person name="Yorke J.A."/>
            <person name="Yoshida K."/>
            <person name="Zdobnov E."/>
            <person name="Zhang P."/>
            <person name="Zhang Y."/>
            <person name="Zimin A.V."/>
            <person name="Baldwin J."/>
            <person name="Abdouelleil A."/>
            <person name="Abdulkadir J."/>
            <person name="Abebe A."/>
            <person name="Abera B."/>
            <person name="Abreu J."/>
            <person name="Acer S.C."/>
            <person name="Aftuck L."/>
            <person name="Alexander A."/>
            <person name="An P."/>
            <person name="Anderson E."/>
            <person name="Anderson S."/>
            <person name="Arachi H."/>
            <person name="Azer M."/>
            <person name="Bachantsang P."/>
            <person name="Barry A."/>
            <person name="Bayul T."/>
            <person name="Berlin A."/>
            <person name="Bessette D."/>
            <person name="Bloom T."/>
            <person name="Blye J."/>
            <person name="Boguslavskiy L."/>
            <person name="Bonnet C."/>
            <person name="Boukhgalter B."/>
            <person name="Bourzgui I."/>
            <person name="Brown A."/>
            <person name="Cahill P."/>
            <person name="Channer S."/>
            <person name="Cheshatsang Y."/>
            <person name="Chuda L."/>
            <person name="Citroen M."/>
            <person name="Collymore A."/>
            <person name="Cooke P."/>
            <person name="Costello M."/>
            <person name="D'Aco K."/>
            <person name="Daza R."/>
            <person name="De Haan G."/>
            <person name="DeGray S."/>
            <person name="DeMaso C."/>
            <person name="Dhargay N."/>
            <person name="Dooley K."/>
            <person name="Dooley E."/>
            <person name="Doricent M."/>
            <person name="Dorje P."/>
            <person name="Dorjee K."/>
            <person name="Dupes A."/>
            <person name="Elong R."/>
            <person name="Falk J."/>
            <person name="Farina A."/>
            <person name="Faro S."/>
            <person name="Ferguson D."/>
            <person name="Fisher S."/>
            <person name="Foley C.D."/>
            <person name="Franke A."/>
            <person name="Friedrich D."/>
            <person name="Gadbois L."/>
            <person name="Gearin G."/>
            <person name="Gearin C.R."/>
            <person name="Giannoukos G."/>
            <person name="Goode T."/>
            <person name="Graham J."/>
            <person name="Grandbois E."/>
            <person name="Grewal S."/>
            <person name="Gyaltsen K."/>
            <person name="Hafez N."/>
            <person name="Hagos B."/>
            <person name="Hall J."/>
            <person name="Henson C."/>
            <person name="Hollinger A."/>
            <person name="Honan T."/>
            <person name="Huard M.D."/>
            <person name="Hughes L."/>
            <person name="Hurhula B."/>
            <person name="Husby M.E."/>
            <person name="Kamat A."/>
            <person name="Kanga B."/>
            <person name="Kashin S."/>
            <person name="Khazanovich D."/>
            <person name="Kisner P."/>
            <person name="Lance K."/>
            <person name="Lara M."/>
            <person name="Lee W."/>
            <person name="Lennon N."/>
            <person name="Letendre F."/>
            <person name="LeVine R."/>
            <person name="Lipovsky A."/>
            <person name="Liu X."/>
            <person name="Liu J."/>
            <person name="Liu S."/>
            <person name="Lokyitsang T."/>
            <person name="Lokyitsang Y."/>
            <person name="Lubonja R."/>
            <person name="Lui A."/>
            <person name="MacDonald P."/>
            <person name="Magnisalis V."/>
            <person name="Maru K."/>
            <person name="Matthews C."/>
            <person name="McCusker W."/>
            <person name="McDonough S."/>
            <person name="Mehta T."/>
            <person name="Meldrim J."/>
            <person name="Meneus L."/>
            <person name="Mihai O."/>
            <person name="Mihalev A."/>
            <person name="Mihova T."/>
            <person name="Mittelman R."/>
            <person name="Mlenga V."/>
            <person name="Montmayeur A."/>
            <person name="Mulrain L."/>
            <person name="Navidi A."/>
            <person name="Naylor J."/>
            <person name="Negash T."/>
            <person name="Nguyen T."/>
            <person name="Nguyen N."/>
            <person name="Nicol R."/>
            <person name="Norbu C."/>
            <person name="Norbu N."/>
            <person name="Novod N."/>
            <person name="O'Neill B."/>
            <person name="Osman S."/>
            <person name="Markiewicz E."/>
            <person name="Oyono O.L."/>
            <person name="Patti C."/>
            <person name="Phunkhang P."/>
            <person name="Pierre F."/>
            <person name="Priest M."/>
            <person name="Raghuraman S."/>
            <person name="Rege F."/>
            <person name="Reyes R."/>
            <person name="Rise C."/>
            <person name="Rogov P."/>
            <person name="Ross K."/>
            <person name="Ryan E."/>
            <person name="Settipalli S."/>
            <person name="Shea T."/>
            <person name="Sherpa N."/>
            <person name="Shi L."/>
            <person name="Shih D."/>
            <person name="Sparrow T."/>
            <person name="Spaulding J."/>
            <person name="Stalker J."/>
            <person name="Stange-Thomann N."/>
            <person name="Stavropoulos S."/>
            <person name="Stone C."/>
            <person name="Strader C."/>
            <person name="Tesfaye S."/>
            <person name="Thomson T."/>
            <person name="Thoulutsang Y."/>
            <person name="Thoulutsang D."/>
            <person name="Topham K."/>
            <person name="Topping I."/>
            <person name="Tsamla T."/>
            <person name="Vassiliev H."/>
            <person name="Vo A."/>
            <person name="Wangchuk T."/>
            <person name="Wangdi T."/>
            <person name="Weiand M."/>
            <person name="Wilkinson J."/>
            <person name="Wilson A."/>
            <person name="Yadav S."/>
            <person name="Young G."/>
            <person name="Yu Q."/>
            <person name="Zembek L."/>
            <person name="Zhong D."/>
            <person name="Zimmer A."/>
            <person name="Zwirko Z."/>
            <person name="Jaffe D.B."/>
            <person name="Alvarez P."/>
            <person name="Brockman W."/>
            <person name="Butler J."/>
            <person name="Chin C."/>
            <person name="Gnerre S."/>
            <person name="Grabherr M."/>
            <person name="Kleber M."/>
            <person name="Mauceli E."/>
            <person name="MacCallum I."/>
        </authorList>
    </citation>
    <scope>NUCLEOTIDE SEQUENCE [LARGE SCALE GENOMIC DNA]</scope>
    <source>
        <strain evidence="3">Tucson 15287-2541.00</strain>
    </source>
</reference>
<feature type="compositionally biased region" description="Polar residues" evidence="1">
    <location>
        <begin position="395"/>
        <end position="404"/>
    </location>
</feature>
<dbReference type="PhylomeDB" id="B4JMY3"/>
<feature type="compositionally biased region" description="Basic and acidic residues" evidence="1">
    <location>
        <begin position="171"/>
        <end position="186"/>
    </location>
</feature>
<dbReference type="STRING" id="7222.B4JMY3"/>
<dbReference type="InParanoid" id="B4JMY3"/>
<dbReference type="KEGG" id="dgr:6566106"/>
<evidence type="ECO:0000313" key="2">
    <source>
        <dbReference type="EMBL" id="EDV92076.1"/>
    </source>
</evidence>
<proteinExistence type="predicted"/>
<dbReference type="OMA" id="SSCSYER"/>
<name>B4JMY3_DROGR</name>
<feature type="region of interest" description="Disordered" evidence="1">
    <location>
        <begin position="375"/>
        <end position="404"/>
    </location>
</feature>
<protein>
    <submittedName>
        <fullName evidence="2">GH24711</fullName>
    </submittedName>
</protein>
<evidence type="ECO:0000256" key="1">
    <source>
        <dbReference type="SAM" id="MobiDB-lite"/>
    </source>
</evidence>
<dbReference type="eggNOG" id="ENOG502TB8W">
    <property type="taxonomic scope" value="Eukaryota"/>
</dbReference>
<feature type="region of interest" description="Disordered" evidence="1">
    <location>
        <begin position="60"/>
        <end position="104"/>
    </location>
</feature>
<feature type="compositionally biased region" description="Basic and acidic residues" evidence="1">
    <location>
        <begin position="63"/>
        <end position="74"/>
    </location>
</feature>
<dbReference type="EMBL" id="CH916371">
    <property type="protein sequence ID" value="EDV92076.1"/>
    <property type="molecule type" value="Genomic_DNA"/>
</dbReference>
<dbReference type="HOGENOM" id="CLU_042201_0_0_1"/>
<sequence>MSLEDESFPADELFDKLNARQNTSNLQRQYSFSLNLDEADNFERGASQFLNSSENTCASDPVGLHHADNKHDNNKANNECEDDEGASTHPKLGSERSSKAVSYQDIHSAYTKRRYKHVTSKVRKYIRDLDEQAAKQPRNPSNTFQRHRSMPESLTQAKLNDDESMSTAHSSEADTNTRDESFERLSNEKDTLQMYNDFLEARLSKKSNDHILLRRNFESVRTELTDCKDKLKRLSSDKLAASNDGRSFLPTIYGQPSRQCVAKATQTDLPPLLLHTVHIFRFSDMPDIPAIAANATPQPHPNCNLTDITLGSSVGSTELPMLNMSPAARRLHLQDFINDGAQLEANAIASNDGVDFGVNLPPTSSNRLTATTTTTNNWARSDPSSNDSAIEVDQHGTNSSTSTQIEITGLHLDRRRKSLASRILLRLFGPCARCSDPNHTLDEIADSKYMLMARPTGNLLR</sequence>
<gene>
    <name evidence="2" type="primary">Dgri\GH24711</name>
    <name evidence="2" type="ORF">Dgri_GH24711</name>
</gene>
<dbReference type="FunCoup" id="B4JMY3">
    <property type="interactions" value="20"/>
</dbReference>
<organism evidence="3">
    <name type="scientific">Drosophila grimshawi</name>
    <name type="common">Hawaiian fruit fly</name>
    <name type="synonym">Idiomyia grimshawi</name>
    <dbReference type="NCBI Taxonomy" id="7222"/>
    <lineage>
        <taxon>Eukaryota</taxon>
        <taxon>Metazoa</taxon>
        <taxon>Ecdysozoa</taxon>
        <taxon>Arthropoda</taxon>
        <taxon>Hexapoda</taxon>
        <taxon>Insecta</taxon>
        <taxon>Pterygota</taxon>
        <taxon>Neoptera</taxon>
        <taxon>Endopterygota</taxon>
        <taxon>Diptera</taxon>
        <taxon>Brachycera</taxon>
        <taxon>Muscomorpha</taxon>
        <taxon>Ephydroidea</taxon>
        <taxon>Drosophilidae</taxon>
        <taxon>Drosophila</taxon>
        <taxon>Hawaiian Drosophila</taxon>
    </lineage>
</organism>
<dbReference type="Proteomes" id="UP000001070">
    <property type="component" value="Unassembled WGS sequence"/>
</dbReference>
<accession>B4JMY3</accession>
<dbReference type="AlphaFoldDB" id="B4JMY3"/>
<dbReference type="OrthoDB" id="8062421at2759"/>